<feature type="compositionally biased region" description="Polar residues" evidence="1">
    <location>
        <begin position="133"/>
        <end position="142"/>
    </location>
</feature>
<evidence type="ECO:0000313" key="3">
    <source>
        <dbReference type="Proteomes" id="UP000075901"/>
    </source>
</evidence>
<evidence type="ECO:0000313" key="2">
    <source>
        <dbReference type="EnsemblMetazoa" id="AMAM012262-PA"/>
    </source>
</evidence>
<feature type="region of interest" description="Disordered" evidence="1">
    <location>
        <begin position="1"/>
        <end position="216"/>
    </location>
</feature>
<dbReference type="Proteomes" id="UP000075901">
    <property type="component" value="Unassembled WGS sequence"/>
</dbReference>
<dbReference type="VEuPathDB" id="VectorBase:AMAM012262"/>
<accession>A0A182SS24</accession>
<feature type="compositionally biased region" description="Polar residues" evidence="1">
    <location>
        <begin position="90"/>
        <end position="112"/>
    </location>
</feature>
<evidence type="ECO:0000256" key="1">
    <source>
        <dbReference type="SAM" id="MobiDB-lite"/>
    </source>
</evidence>
<reference evidence="3" key="1">
    <citation type="submission" date="2013-09" db="EMBL/GenBank/DDBJ databases">
        <title>The Genome Sequence of Anopheles maculatus species B.</title>
        <authorList>
            <consortium name="The Broad Institute Genomics Platform"/>
            <person name="Neafsey D.E."/>
            <person name="Besansky N."/>
            <person name="Howell P."/>
            <person name="Walton C."/>
            <person name="Young S.K."/>
            <person name="Zeng Q."/>
            <person name="Gargeya S."/>
            <person name="Fitzgerald M."/>
            <person name="Haas B."/>
            <person name="Abouelleil A."/>
            <person name="Allen A.W."/>
            <person name="Alvarado L."/>
            <person name="Arachchi H.M."/>
            <person name="Berlin A.M."/>
            <person name="Chapman S.B."/>
            <person name="Gainer-Dewar J."/>
            <person name="Goldberg J."/>
            <person name="Griggs A."/>
            <person name="Gujja S."/>
            <person name="Hansen M."/>
            <person name="Howarth C."/>
            <person name="Imamovic A."/>
            <person name="Ireland A."/>
            <person name="Larimer J."/>
            <person name="McCowan C."/>
            <person name="Murphy C."/>
            <person name="Pearson M."/>
            <person name="Poon T.W."/>
            <person name="Priest M."/>
            <person name="Roberts A."/>
            <person name="Saif S."/>
            <person name="Shea T."/>
            <person name="Sisk P."/>
            <person name="Sykes S."/>
            <person name="Wortman J."/>
            <person name="Nusbaum C."/>
            <person name="Birren B."/>
        </authorList>
    </citation>
    <scope>NUCLEOTIDE SEQUENCE [LARGE SCALE GENOMIC DNA]</scope>
    <source>
        <strain evidence="3">maculatus3</strain>
    </source>
</reference>
<name>A0A182SS24_9DIPT</name>
<reference evidence="2" key="2">
    <citation type="submission" date="2020-05" db="UniProtKB">
        <authorList>
            <consortium name="EnsemblMetazoa"/>
        </authorList>
    </citation>
    <scope>IDENTIFICATION</scope>
    <source>
        <strain evidence="2">maculatus3</strain>
    </source>
</reference>
<proteinExistence type="predicted"/>
<sequence length="216" mass="22176">RPLTSSSSSLPPSSSLSAHASYHVQSHPAPEPGYGAQPNGHDSAGHPAANYRPGGLNHHPQQSQQHGSDRPDYGPSDASSNCCRNRYPETASSHAHSNQGGSYASHSTSGPSALSYGGGDSGHRPSGAGGSWNYVSSGTTAGHSGPSHGVNSGHVGVSINTHGSYGESHSAPQGQYSGGGSSSSHEYGANRGSDHRRESDHRQQSHLRKLSSNILT</sequence>
<dbReference type="AlphaFoldDB" id="A0A182SS24"/>
<organism evidence="2 3">
    <name type="scientific">Anopheles maculatus</name>
    <dbReference type="NCBI Taxonomy" id="74869"/>
    <lineage>
        <taxon>Eukaryota</taxon>
        <taxon>Metazoa</taxon>
        <taxon>Ecdysozoa</taxon>
        <taxon>Arthropoda</taxon>
        <taxon>Hexapoda</taxon>
        <taxon>Insecta</taxon>
        <taxon>Pterygota</taxon>
        <taxon>Neoptera</taxon>
        <taxon>Endopterygota</taxon>
        <taxon>Diptera</taxon>
        <taxon>Nematocera</taxon>
        <taxon>Culicoidea</taxon>
        <taxon>Culicidae</taxon>
        <taxon>Anophelinae</taxon>
        <taxon>Anopheles</taxon>
        <taxon>Anopheles maculatus group</taxon>
    </lineage>
</organism>
<keyword evidence="3" id="KW-1185">Reference proteome</keyword>
<feature type="compositionally biased region" description="Basic and acidic residues" evidence="1">
    <location>
        <begin position="192"/>
        <end position="203"/>
    </location>
</feature>
<dbReference type="EnsemblMetazoa" id="AMAM012262-RA">
    <property type="protein sequence ID" value="AMAM012262-PA"/>
    <property type="gene ID" value="AMAM012262"/>
</dbReference>
<protein>
    <submittedName>
        <fullName evidence="2">Uncharacterized protein</fullName>
    </submittedName>
</protein>
<feature type="compositionally biased region" description="Low complexity" evidence="1">
    <location>
        <begin position="1"/>
        <end position="17"/>
    </location>
</feature>